<proteinExistence type="predicted"/>
<evidence type="ECO:0000313" key="1">
    <source>
        <dbReference type="EMBL" id="KAH3662509.1"/>
    </source>
</evidence>
<dbReference type="EMBL" id="JAEUBE010000378">
    <property type="protein sequence ID" value="KAH3662509.1"/>
    <property type="molecule type" value="Genomic_DNA"/>
</dbReference>
<dbReference type="RefSeq" id="XP_046059598.1">
    <property type="nucleotide sequence ID" value="XM_046206977.1"/>
</dbReference>
<dbReference type="GeneID" id="70237725"/>
<reference evidence="1" key="1">
    <citation type="journal article" date="2021" name="Open Biol.">
        <title>Shared evolutionary footprints suggest mitochondrial oxidative damage underlies multiple complex I losses in fungi.</title>
        <authorList>
            <person name="Schikora-Tamarit M.A."/>
            <person name="Marcet-Houben M."/>
            <person name="Nosek J."/>
            <person name="Gabaldon T."/>
        </authorList>
    </citation>
    <scope>NUCLEOTIDE SEQUENCE</scope>
    <source>
        <strain evidence="1">CBS6075</strain>
    </source>
</reference>
<reference evidence="1" key="2">
    <citation type="submission" date="2021-01" db="EMBL/GenBank/DDBJ databases">
        <authorList>
            <person name="Schikora-Tamarit M.A."/>
        </authorList>
    </citation>
    <scope>NUCLEOTIDE SEQUENCE</scope>
    <source>
        <strain evidence="1">CBS6075</strain>
    </source>
</reference>
<dbReference type="AlphaFoldDB" id="A0A9P8T1U4"/>
<keyword evidence="2" id="KW-1185">Reference proteome</keyword>
<accession>A0A9P8T1U4</accession>
<organism evidence="1 2">
    <name type="scientific">Ogataea philodendri</name>
    <dbReference type="NCBI Taxonomy" id="1378263"/>
    <lineage>
        <taxon>Eukaryota</taxon>
        <taxon>Fungi</taxon>
        <taxon>Dikarya</taxon>
        <taxon>Ascomycota</taxon>
        <taxon>Saccharomycotina</taxon>
        <taxon>Pichiomycetes</taxon>
        <taxon>Pichiales</taxon>
        <taxon>Pichiaceae</taxon>
        <taxon>Ogataea</taxon>
    </lineage>
</organism>
<comment type="caution">
    <text evidence="1">The sequence shown here is derived from an EMBL/GenBank/DDBJ whole genome shotgun (WGS) entry which is preliminary data.</text>
</comment>
<name>A0A9P8T1U4_9ASCO</name>
<protein>
    <submittedName>
        <fullName evidence="1">Uncharacterized protein</fullName>
    </submittedName>
</protein>
<gene>
    <name evidence="1" type="ORF">OGAPHI_005761</name>
</gene>
<sequence length="147" mass="16708">MLTNWNLQLRSTRKLILRMFCPGFLFGGFKRGLRKIAENTTIGTYRNPTTLFPQPNPTLLMSPRIPMGQYTPATLAPAVMIPDAAALRLSKYWNTTAEHCTYMRPEPNPYMTPCTTNICHGALVIDRNMYERHAMNPPMATMACDPR</sequence>
<dbReference type="Proteomes" id="UP000769157">
    <property type="component" value="Unassembled WGS sequence"/>
</dbReference>
<evidence type="ECO:0000313" key="2">
    <source>
        <dbReference type="Proteomes" id="UP000769157"/>
    </source>
</evidence>